<dbReference type="AlphaFoldDB" id="A0A1E7FBX0"/>
<organism evidence="1 2">
    <name type="scientific">Fragilariopsis cylindrus CCMP1102</name>
    <dbReference type="NCBI Taxonomy" id="635003"/>
    <lineage>
        <taxon>Eukaryota</taxon>
        <taxon>Sar</taxon>
        <taxon>Stramenopiles</taxon>
        <taxon>Ochrophyta</taxon>
        <taxon>Bacillariophyta</taxon>
        <taxon>Bacillariophyceae</taxon>
        <taxon>Bacillariophycidae</taxon>
        <taxon>Bacillariales</taxon>
        <taxon>Bacillariaceae</taxon>
        <taxon>Fragilariopsis</taxon>
    </lineage>
</organism>
<gene>
    <name evidence="1" type="ORF">FRACYDRAFT_239983</name>
</gene>
<evidence type="ECO:0000313" key="1">
    <source>
        <dbReference type="EMBL" id="OEU15303.1"/>
    </source>
</evidence>
<accession>A0A1E7FBX0</accession>
<dbReference type="KEGG" id="fcy:FRACYDRAFT_239983"/>
<proteinExistence type="predicted"/>
<dbReference type="InParanoid" id="A0A1E7FBX0"/>
<name>A0A1E7FBX0_9STRA</name>
<reference evidence="1 2" key="1">
    <citation type="submission" date="2016-09" db="EMBL/GenBank/DDBJ databases">
        <title>Extensive genetic diversity and differential bi-allelic expression allows diatom success in the polar Southern Ocean.</title>
        <authorList>
            <consortium name="DOE Joint Genome Institute"/>
            <person name="Mock T."/>
            <person name="Otillar R.P."/>
            <person name="Strauss J."/>
            <person name="Dupont C."/>
            <person name="Frickenhaus S."/>
            <person name="Maumus F."/>
            <person name="Mcmullan M."/>
            <person name="Sanges R."/>
            <person name="Schmutz J."/>
            <person name="Toseland A."/>
            <person name="Valas R."/>
            <person name="Veluchamy A."/>
            <person name="Ward B.J."/>
            <person name="Allen A."/>
            <person name="Barry K."/>
            <person name="Falciatore A."/>
            <person name="Ferrante M."/>
            <person name="Fortunato A.E."/>
            <person name="Gloeckner G."/>
            <person name="Gruber A."/>
            <person name="Hipkin R."/>
            <person name="Janech M."/>
            <person name="Kroth P."/>
            <person name="Leese F."/>
            <person name="Lindquist E."/>
            <person name="Lyon B.R."/>
            <person name="Martin J."/>
            <person name="Mayer C."/>
            <person name="Parker M."/>
            <person name="Quesneville H."/>
            <person name="Raymond J."/>
            <person name="Uhlig C."/>
            <person name="Valentin K.U."/>
            <person name="Worden A.Z."/>
            <person name="Armbrust E.V."/>
            <person name="Bowler C."/>
            <person name="Green B."/>
            <person name="Moulton V."/>
            <person name="Van Oosterhout C."/>
            <person name="Grigoriev I."/>
        </authorList>
    </citation>
    <scope>NUCLEOTIDE SEQUENCE [LARGE SCALE GENOMIC DNA]</scope>
    <source>
        <strain evidence="1 2">CCMP1102</strain>
    </source>
</reference>
<dbReference type="EMBL" id="KV784359">
    <property type="protein sequence ID" value="OEU15303.1"/>
    <property type="molecule type" value="Genomic_DNA"/>
</dbReference>
<evidence type="ECO:0000313" key="2">
    <source>
        <dbReference type="Proteomes" id="UP000095751"/>
    </source>
</evidence>
<protein>
    <submittedName>
        <fullName evidence="1">Uncharacterized protein</fullName>
    </submittedName>
</protein>
<dbReference type="Proteomes" id="UP000095751">
    <property type="component" value="Unassembled WGS sequence"/>
</dbReference>
<keyword evidence="2" id="KW-1185">Reference proteome</keyword>
<sequence>MAKKKKNSLRAGIEAEAEILTKMIRPQVEVPHKDHRSRVVIVDRVEEKGKYRFTFHFVGADENQFNGSVQYVTIIKEGNPLLFFSIIETNKNSSNKFPEPDIGWAKSRARKLLYMDVKTGMVPLHARVNGKRTTDNTVVYMMEEEYNLWSYKKFSGRLAGIRRIINTKNGRAEDDQKAFDKFVENNEVSTVSHKGYIQWQGSNAQRLLKKDIKDGTLYKYTKENYPKHHKMQFWLTRPEYYDEFPLSVFRDKIRQEIGSAKYLHTLKVRGKAATYKYN</sequence>
<dbReference type="OrthoDB" id="52384at2759"/>